<evidence type="ECO:0000313" key="8">
    <source>
        <dbReference type="Proteomes" id="UP000295334"/>
    </source>
</evidence>
<evidence type="ECO:0000256" key="1">
    <source>
        <dbReference type="ARBA" id="ARBA00004141"/>
    </source>
</evidence>
<evidence type="ECO:0000313" key="7">
    <source>
        <dbReference type="EMBL" id="TCJ18681.1"/>
    </source>
</evidence>
<dbReference type="PROSITE" id="PS50850">
    <property type="entry name" value="MFS"/>
    <property type="match status" value="1"/>
</dbReference>
<proteinExistence type="predicted"/>
<comment type="caution">
    <text evidence="7">The sequence shown here is derived from an EMBL/GenBank/DDBJ whole genome shotgun (WGS) entry which is preliminary data.</text>
</comment>
<accession>A0A4R1BMG6</accession>
<dbReference type="InterPro" id="IPR036259">
    <property type="entry name" value="MFS_trans_sf"/>
</dbReference>
<feature type="transmembrane region" description="Helical" evidence="5">
    <location>
        <begin position="117"/>
        <end position="136"/>
    </location>
</feature>
<evidence type="ECO:0000256" key="2">
    <source>
        <dbReference type="ARBA" id="ARBA00022692"/>
    </source>
</evidence>
<feature type="transmembrane region" description="Helical" evidence="5">
    <location>
        <begin position="182"/>
        <end position="203"/>
    </location>
</feature>
<dbReference type="SUPFAM" id="SSF103473">
    <property type="entry name" value="MFS general substrate transporter"/>
    <property type="match status" value="1"/>
</dbReference>
<keyword evidence="8" id="KW-1185">Reference proteome</keyword>
<dbReference type="CDD" id="cd17393">
    <property type="entry name" value="MFS_MosC_like"/>
    <property type="match status" value="1"/>
</dbReference>
<evidence type="ECO:0000256" key="5">
    <source>
        <dbReference type="SAM" id="Phobius"/>
    </source>
</evidence>
<dbReference type="InterPro" id="IPR051788">
    <property type="entry name" value="MFS_Transporter"/>
</dbReference>
<dbReference type="GO" id="GO:0016020">
    <property type="term" value="C:membrane"/>
    <property type="evidence" value="ECO:0007669"/>
    <property type="project" value="UniProtKB-SubCell"/>
</dbReference>
<dbReference type="InterPro" id="IPR020846">
    <property type="entry name" value="MFS_dom"/>
</dbReference>
<feature type="transmembrane region" description="Helical" evidence="5">
    <location>
        <begin position="157"/>
        <end position="176"/>
    </location>
</feature>
<feature type="transmembrane region" description="Helical" evidence="5">
    <location>
        <begin position="30"/>
        <end position="50"/>
    </location>
</feature>
<comment type="subcellular location">
    <subcellularLocation>
        <location evidence="1">Membrane</location>
        <topology evidence="1">Multi-pass membrane protein</topology>
    </subcellularLocation>
</comment>
<keyword evidence="2 5" id="KW-0812">Transmembrane</keyword>
<name>A0A4R1BMG6_9BACT</name>
<dbReference type="Gene3D" id="1.20.1250.20">
    <property type="entry name" value="MFS general substrate transporter like domains"/>
    <property type="match status" value="1"/>
</dbReference>
<feature type="transmembrane region" description="Helical" evidence="5">
    <location>
        <begin position="349"/>
        <end position="372"/>
    </location>
</feature>
<feature type="transmembrane region" description="Helical" evidence="5">
    <location>
        <begin position="94"/>
        <end position="111"/>
    </location>
</feature>
<dbReference type="EMBL" id="SJZI01000004">
    <property type="protein sequence ID" value="TCJ18681.1"/>
    <property type="molecule type" value="Genomic_DNA"/>
</dbReference>
<dbReference type="AlphaFoldDB" id="A0A4R1BMG6"/>
<dbReference type="PANTHER" id="PTHR23514:SF13">
    <property type="entry name" value="INNER MEMBRANE PROTEIN YBJJ"/>
    <property type="match status" value="1"/>
</dbReference>
<feature type="transmembrane region" description="Helical" evidence="5">
    <location>
        <begin position="224"/>
        <end position="247"/>
    </location>
</feature>
<evidence type="ECO:0000256" key="4">
    <source>
        <dbReference type="ARBA" id="ARBA00023136"/>
    </source>
</evidence>
<feature type="transmembrane region" description="Helical" evidence="5">
    <location>
        <begin position="378"/>
        <end position="396"/>
    </location>
</feature>
<dbReference type="GO" id="GO:0022857">
    <property type="term" value="F:transmembrane transporter activity"/>
    <property type="evidence" value="ECO:0007669"/>
    <property type="project" value="InterPro"/>
</dbReference>
<evidence type="ECO:0000259" key="6">
    <source>
        <dbReference type="PROSITE" id="PS50850"/>
    </source>
</evidence>
<organism evidence="7 8">
    <name type="scientific">Flaviaesturariibacter flavus</name>
    <dbReference type="NCBI Taxonomy" id="2502780"/>
    <lineage>
        <taxon>Bacteria</taxon>
        <taxon>Pseudomonadati</taxon>
        <taxon>Bacteroidota</taxon>
        <taxon>Chitinophagia</taxon>
        <taxon>Chitinophagales</taxon>
        <taxon>Chitinophagaceae</taxon>
        <taxon>Flaviaestuariibacter</taxon>
    </lineage>
</organism>
<sequence length="403" mass="43010">MKNPDVPEVQPGAIAEEAALFPAHLKRTRLAVSAFYFGQGIAFASWASRIPDIKGHLHLGDAGLGTILLALPAGQLVTMPVSGRLVARWGSRRVLTMAAPLYVVALALIGLTNAPWQLAACLFLFGVMGNFANIAVNTQGVEAEKLYPKPIMTSFHGAWSIAGFTGALVGLLMINLHLVPWYHFLIITALVWLNVFFNHAFLVRGRPVAAEEAPKRRGFRKPSGVLLQLGLIAFCCMATEGCMFDWSGVYFRDIIGAQGWKAVIGYASFMVMMATGRFLGDTVIARMGRRTILRANGIIITMGMALAVFFPMLLPAALGFMLVGIGVSTVIPSLYSIAGRTASGSAAGIAIATVSGVGYLGFLMGPPLIGYISELSSLRVSLSVIGCFGMVVFLLVSKLKVVE</sequence>
<dbReference type="InterPro" id="IPR011701">
    <property type="entry name" value="MFS"/>
</dbReference>
<dbReference type="Pfam" id="PF07690">
    <property type="entry name" value="MFS_1"/>
    <property type="match status" value="1"/>
</dbReference>
<evidence type="ECO:0000256" key="3">
    <source>
        <dbReference type="ARBA" id="ARBA00022989"/>
    </source>
</evidence>
<feature type="domain" description="Major facilitator superfamily (MFS) profile" evidence="6">
    <location>
        <begin position="26"/>
        <end position="403"/>
    </location>
</feature>
<keyword evidence="3 5" id="KW-1133">Transmembrane helix</keyword>
<feature type="transmembrane region" description="Helical" evidence="5">
    <location>
        <begin position="316"/>
        <end position="337"/>
    </location>
</feature>
<dbReference type="OrthoDB" id="9809599at2"/>
<feature type="transmembrane region" description="Helical" evidence="5">
    <location>
        <begin position="291"/>
        <end position="310"/>
    </location>
</feature>
<dbReference type="Proteomes" id="UP000295334">
    <property type="component" value="Unassembled WGS sequence"/>
</dbReference>
<feature type="transmembrane region" description="Helical" evidence="5">
    <location>
        <begin position="62"/>
        <end position="82"/>
    </location>
</feature>
<keyword evidence="4 5" id="KW-0472">Membrane</keyword>
<gene>
    <name evidence="7" type="ORF">EPD60_03805</name>
</gene>
<dbReference type="PANTHER" id="PTHR23514">
    <property type="entry name" value="BYPASS OF STOP CODON PROTEIN 6"/>
    <property type="match status" value="1"/>
</dbReference>
<protein>
    <submittedName>
        <fullName evidence="7">MFS transporter</fullName>
    </submittedName>
</protein>
<feature type="transmembrane region" description="Helical" evidence="5">
    <location>
        <begin position="259"/>
        <end position="279"/>
    </location>
</feature>
<reference evidence="7 8" key="1">
    <citation type="submission" date="2019-03" db="EMBL/GenBank/DDBJ databases">
        <authorList>
            <person name="Kim M.K.M."/>
        </authorList>
    </citation>
    <scope>NUCLEOTIDE SEQUENCE [LARGE SCALE GENOMIC DNA]</scope>
    <source>
        <strain evidence="7 8">17J68-12</strain>
    </source>
</reference>